<keyword evidence="2" id="KW-1185">Reference proteome</keyword>
<feature type="non-terminal residue" evidence="1">
    <location>
        <position position="1"/>
    </location>
</feature>
<dbReference type="AlphaFoldDB" id="A0A8H8DH71"/>
<dbReference type="Proteomes" id="UP000673691">
    <property type="component" value="Unassembled WGS sequence"/>
</dbReference>
<evidence type="ECO:0000313" key="1">
    <source>
        <dbReference type="EMBL" id="KAG5458454.1"/>
    </source>
</evidence>
<proteinExistence type="predicted"/>
<organism evidence="1 2">
    <name type="scientific">Olpidium bornovanus</name>
    <dbReference type="NCBI Taxonomy" id="278681"/>
    <lineage>
        <taxon>Eukaryota</taxon>
        <taxon>Fungi</taxon>
        <taxon>Fungi incertae sedis</taxon>
        <taxon>Olpidiomycota</taxon>
        <taxon>Olpidiomycotina</taxon>
        <taxon>Olpidiomycetes</taxon>
        <taxon>Olpidiales</taxon>
        <taxon>Olpidiaceae</taxon>
        <taxon>Olpidium</taxon>
    </lineage>
</organism>
<evidence type="ECO:0000313" key="2">
    <source>
        <dbReference type="Proteomes" id="UP000673691"/>
    </source>
</evidence>
<gene>
    <name evidence="1" type="ORF">BJ554DRAFT_1315</name>
</gene>
<sequence length="210" mass="23076">RPTAPRAASSRALTPGVLIGLGNHGVADSQEGQEFVYDVPGVVGPQVLAQLVEGVHASGELGAVCVVLGPLALLDDLAVGYAGDDALPELHDVARQRAGLVRENVLDLPELLDEAGRPRKRRRVRLLVVHVQVRVYQGRLLVLYDLHRDDQAFFFLKKKVVEQDKEGQDVLDELHRQAALVARVQHQVPELVGVPELRDEVPDGARERHY</sequence>
<reference evidence="1 2" key="1">
    <citation type="journal article" name="Sci. Rep.">
        <title>Genome-scale phylogenetic analyses confirm Olpidium as the closest living zoosporic fungus to the non-flagellated, terrestrial fungi.</title>
        <authorList>
            <person name="Chang Y."/>
            <person name="Rochon D."/>
            <person name="Sekimoto S."/>
            <person name="Wang Y."/>
            <person name="Chovatia M."/>
            <person name="Sandor L."/>
            <person name="Salamov A."/>
            <person name="Grigoriev I.V."/>
            <person name="Stajich J.E."/>
            <person name="Spatafora J.W."/>
        </authorList>
    </citation>
    <scope>NUCLEOTIDE SEQUENCE [LARGE SCALE GENOMIC DNA]</scope>
    <source>
        <strain evidence="1">S191</strain>
    </source>
</reference>
<name>A0A8H8DH71_9FUNG</name>
<comment type="caution">
    <text evidence="1">The sequence shown here is derived from an EMBL/GenBank/DDBJ whole genome shotgun (WGS) entry which is preliminary data.</text>
</comment>
<dbReference type="EMBL" id="JAEFCI010008463">
    <property type="protein sequence ID" value="KAG5458454.1"/>
    <property type="molecule type" value="Genomic_DNA"/>
</dbReference>
<accession>A0A8H8DH71</accession>
<protein>
    <submittedName>
        <fullName evidence="1">Uncharacterized protein</fullName>
    </submittedName>
</protein>